<dbReference type="InterPro" id="IPR047047">
    <property type="entry name" value="GST_Omega-like_C"/>
</dbReference>
<keyword evidence="2" id="KW-0509">mRNA transport</keyword>
<name>A0A8H7AXH0_9PLEO</name>
<reference evidence="5" key="1">
    <citation type="submission" date="2020-01" db="EMBL/GenBank/DDBJ databases">
        <authorList>
            <person name="Feng Z.H.Z."/>
        </authorList>
    </citation>
    <scope>NUCLEOTIDE SEQUENCE</scope>
    <source>
        <strain evidence="5">CBS107.38</strain>
    </source>
</reference>
<feature type="compositionally biased region" description="Low complexity" evidence="3">
    <location>
        <begin position="56"/>
        <end position="68"/>
    </location>
</feature>
<dbReference type="GO" id="GO:0005643">
    <property type="term" value="C:nuclear pore"/>
    <property type="evidence" value="ECO:0007669"/>
    <property type="project" value="UniProtKB-SubCell"/>
</dbReference>
<dbReference type="SUPFAM" id="SSF52833">
    <property type="entry name" value="Thioredoxin-like"/>
    <property type="match status" value="1"/>
</dbReference>
<organism evidence="5 6">
    <name type="scientific">Alternaria burnsii</name>
    <dbReference type="NCBI Taxonomy" id="1187904"/>
    <lineage>
        <taxon>Eukaryota</taxon>
        <taxon>Fungi</taxon>
        <taxon>Dikarya</taxon>
        <taxon>Ascomycota</taxon>
        <taxon>Pezizomycotina</taxon>
        <taxon>Dothideomycetes</taxon>
        <taxon>Pleosporomycetidae</taxon>
        <taxon>Pleosporales</taxon>
        <taxon>Pleosporineae</taxon>
        <taxon>Pleosporaceae</taxon>
        <taxon>Alternaria</taxon>
        <taxon>Alternaria sect. Alternaria</taxon>
    </lineage>
</organism>
<dbReference type="SFLD" id="SFLDG01206">
    <property type="entry name" value="Xi.1"/>
    <property type="match status" value="1"/>
</dbReference>
<dbReference type="InterPro" id="IPR036249">
    <property type="entry name" value="Thioredoxin-like_sf"/>
</dbReference>
<dbReference type="EMBL" id="JAAABM010000028">
    <property type="protein sequence ID" value="KAF7670837.1"/>
    <property type="molecule type" value="Genomic_DNA"/>
</dbReference>
<evidence type="ECO:0000256" key="3">
    <source>
        <dbReference type="SAM" id="MobiDB-lite"/>
    </source>
</evidence>
<feature type="compositionally biased region" description="Polar residues" evidence="3">
    <location>
        <begin position="88"/>
        <end position="99"/>
    </location>
</feature>
<evidence type="ECO:0000313" key="6">
    <source>
        <dbReference type="Proteomes" id="UP000596902"/>
    </source>
</evidence>
<dbReference type="Pfam" id="PF13634">
    <property type="entry name" value="Nucleoporin_FG"/>
    <property type="match status" value="2"/>
</dbReference>
<dbReference type="FunFam" id="3.40.30.10:FF:000162">
    <property type="entry name" value="Glutathione S-transferase Gst3"/>
    <property type="match status" value="1"/>
</dbReference>
<feature type="compositionally biased region" description="Low complexity" evidence="3">
    <location>
        <begin position="150"/>
        <end position="177"/>
    </location>
</feature>
<feature type="region of interest" description="Disordered" evidence="3">
    <location>
        <begin position="14"/>
        <end position="209"/>
    </location>
</feature>
<feature type="compositionally biased region" description="Polar residues" evidence="3">
    <location>
        <begin position="130"/>
        <end position="149"/>
    </location>
</feature>
<feature type="compositionally biased region" description="Low complexity" evidence="3">
    <location>
        <begin position="192"/>
        <end position="206"/>
    </location>
</feature>
<evidence type="ECO:0000256" key="2">
    <source>
        <dbReference type="ARBA" id="ARBA00023132"/>
    </source>
</evidence>
<accession>A0A8H7AXH0</accession>
<dbReference type="Pfam" id="PF21121">
    <property type="entry name" value="Nup49_C"/>
    <property type="match status" value="1"/>
</dbReference>
<comment type="subcellular location">
    <subcellularLocation>
        <location evidence="1">Nucleus</location>
        <location evidence="1">Nuclear pore complex</location>
    </subcellularLocation>
</comment>
<dbReference type="InterPro" id="IPR025574">
    <property type="entry name" value="Nucleoporin_FG_rpt"/>
</dbReference>
<dbReference type="Pfam" id="PF13410">
    <property type="entry name" value="GST_C_2"/>
    <property type="match status" value="1"/>
</dbReference>
<feature type="compositionally biased region" description="Polar residues" evidence="3">
    <location>
        <begin position="69"/>
        <end position="81"/>
    </location>
</feature>
<keyword evidence="2" id="KW-0906">Nuclear pore complex</keyword>
<dbReference type="InterPro" id="IPR036282">
    <property type="entry name" value="Glutathione-S-Trfase_C_sf"/>
</dbReference>
<feature type="domain" description="GST N-terminal" evidence="4">
    <location>
        <begin position="553"/>
        <end position="654"/>
    </location>
</feature>
<dbReference type="InterPro" id="IPR040079">
    <property type="entry name" value="Glutathione_S-Trfase"/>
</dbReference>
<sequence length="837" mass="93060">MAGFGRSNSLSINTGGGGLFGNNANQGQQASQPQSSGGLFGSTQQPQQAQSGSLFGGQTQTSQPSSGSLFGNLNKPATTAPASGGLFGSSTAQSTQPQSGGLFGGALGGNTQNQTQNAPQSGGLFGGAQSKPSLFASSTQQTTTPSLFGNNTSTQQNQTSTPSLFGSTQQQAQPQQQNSLFGGTNTQNRSNTLGGSTLGGTQMSSSAQPVQMTLDSIRGTTRFNDLHPEIQNLIQQFDDGIQRKVNYCNQIREALPGSEGDISTIAPDVTYIETILSTVEVGLDNDSANIAHLKNLVKKDADDATLSFRAIENQRLPAQFHYRNNANLTASSTKAPATSALDDDDPTKPVDLMGYFNRRTDELGSTLDVYQRQIREIEAHLRTMEAGTMEKAQQLTGSRSAPRDQRRELVEALKAIEGAILDSAKKVGKRLQSKRNIITKCFVTADVSQAFQMLSRRSMFSRTLRLRAISKRSSFAIRHTRPFIVTSSRAAMDKAPQQDSKDEKGSILDWVKPGDKSGEFKRQTSVFRNWIQNKPGAEFPPEKGRYHLYVSYACPWAHRTLIVRHLKGLEDIISYNSVHWHMAEKGWRFATPDEQVPGNTTPDPLHNEYTHLRDIYFEQNPDYEGRFTVPTLYDKKAKKIVSNESAEIIRMLYTEFDDIIEEKYRKVDLFPKDLQKDIEAMNDWVYNDVNNGVYKSGFATTEEAYTKAVTQLFKSLDRLEESLSESSTPYLLSSPHVTEADIRLFTTIIRFDPVYVQHFKCNIRDIRSGYPLIHQWMRHLYWDYPAFKETTDFEHIKKHYTKSHGQINKFQITPIGPVPDILEKEDEVPSVKAVMKK</sequence>
<dbReference type="SFLD" id="SFLDG01148">
    <property type="entry name" value="Xi_(cytGST)"/>
    <property type="match status" value="1"/>
</dbReference>
<keyword evidence="2" id="KW-0653">Protein transport</keyword>
<feature type="compositionally biased region" description="Polar residues" evidence="3">
    <location>
        <begin position="110"/>
        <end position="120"/>
    </location>
</feature>
<dbReference type="GO" id="GO:0005737">
    <property type="term" value="C:cytoplasm"/>
    <property type="evidence" value="ECO:0007669"/>
    <property type="project" value="TreeGrafter"/>
</dbReference>
<dbReference type="AlphaFoldDB" id="A0A8H7AXH0"/>
<keyword evidence="2" id="KW-0811">Translocation</keyword>
<keyword evidence="2" id="KW-0813">Transport</keyword>
<protein>
    <recommendedName>
        <fullName evidence="4">GST N-terminal domain-containing protein</fullName>
    </recommendedName>
</protein>
<feature type="compositionally biased region" description="Polar residues" evidence="3">
    <location>
        <begin position="178"/>
        <end position="191"/>
    </location>
</feature>
<dbReference type="InterPro" id="IPR016639">
    <property type="entry name" value="GST_Omega/GSH"/>
</dbReference>
<dbReference type="PANTHER" id="PTHR32419">
    <property type="entry name" value="GLUTATHIONYL-HYDROQUINONE REDUCTASE"/>
    <property type="match status" value="1"/>
</dbReference>
<dbReference type="Gene3D" id="3.40.30.10">
    <property type="entry name" value="Glutaredoxin"/>
    <property type="match status" value="1"/>
</dbReference>
<dbReference type="Proteomes" id="UP000596902">
    <property type="component" value="Unassembled WGS sequence"/>
</dbReference>
<comment type="caution">
    <text evidence="5">The sequence shown here is derived from an EMBL/GenBank/DDBJ whole genome shotgun (WGS) entry which is preliminary data.</text>
</comment>
<dbReference type="SFLD" id="SFLDS00019">
    <property type="entry name" value="Glutathione_Transferase_(cytos"/>
    <property type="match status" value="1"/>
</dbReference>
<dbReference type="CDD" id="cd03190">
    <property type="entry name" value="GST_C_Omega_like"/>
    <property type="match status" value="1"/>
</dbReference>
<feature type="compositionally biased region" description="Low complexity" evidence="3">
    <location>
        <begin position="21"/>
        <end position="37"/>
    </location>
</feature>
<evidence type="ECO:0000259" key="4">
    <source>
        <dbReference type="Pfam" id="PF13409"/>
    </source>
</evidence>
<keyword evidence="2" id="KW-0539">Nucleus</keyword>
<dbReference type="GO" id="GO:0004364">
    <property type="term" value="F:glutathione transferase activity"/>
    <property type="evidence" value="ECO:0007669"/>
    <property type="project" value="InterPro"/>
</dbReference>
<evidence type="ECO:0000256" key="1">
    <source>
        <dbReference type="ARBA" id="ARBA00004567"/>
    </source>
</evidence>
<dbReference type="Gene3D" id="1.20.1050.10">
    <property type="match status" value="1"/>
</dbReference>
<proteinExistence type="predicted"/>
<reference evidence="5" key="2">
    <citation type="submission" date="2020-08" db="EMBL/GenBank/DDBJ databases">
        <title>Draft Genome Sequence of Cumin Blight Pathogen Alternaria burnsii.</title>
        <authorList>
            <person name="Feng Z."/>
        </authorList>
    </citation>
    <scope>NUCLEOTIDE SEQUENCE</scope>
    <source>
        <strain evidence="5">CBS107.38</strain>
    </source>
</reference>
<gene>
    <name evidence="5" type="ORF">GT037_011130</name>
</gene>
<dbReference type="PANTHER" id="PTHR32419:SF6">
    <property type="entry name" value="GLUTATHIONE S-TRANSFERASE OMEGA-LIKE 1-RELATED"/>
    <property type="match status" value="1"/>
</dbReference>
<dbReference type="RefSeq" id="XP_038781223.1">
    <property type="nucleotide sequence ID" value="XM_038936177.1"/>
</dbReference>
<keyword evidence="6" id="KW-1185">Reference proteome</keyword>
<dbReference type="GeneID" id="62209355"/>
<dbReference type="InterPro" id="IPR004045">
    <property type="entry name" value="Glutathione_S-Trfase_N"/>
</dbReference>
<evidence type="ECO:0000313" key="5">
    <source>
        <dbReference type="EMBL" id="KAF7670837.1"/>
    </source>
</evidence>
<dbReference type="SUPFAM" id="SSF47616">
    <property type="entry name" value="GST C-terminal domain-like"/>
    <property type="match status" value="1"/>
</dbReference>
<dbReference type="Pfam" id="PF13409">
    <property type="entry name" value="GST_N_2"/>
    <property type="match status" value="1"/>
</dbReference>
<feature type="compositionally biased region" description="Polar residues" evidence="3">
    <location>
        <begin position="41"/>
        <end position="53"/>
    </location>
</feature>